<dbReference type="GO" id="GO:0003824">
    <property type="term" value="F:catalytic activity"/>
    <property type="evidence" value="ECO:0007669"/>
    <property type="project" value="InterPro"/>
</dbReference>
<reference evidence="3" key="1">
    <citation type="submission" date="2015-02" db="EMBL/GenBank/DDBJ databases">
        <title>Genome sequencing for Strongylocentrotus purpuratus.</title>
        <authorList>
            <person name="Murali S."/>
            <person name="Liu Y."/>
            <person name="Vee V."/>
            <person name="English A."/>
            <person name="Wang M."/>
            <person name="Skinner E."/>
            <person name="Han Y."/>
            <person name="Muzny D.M."/>
            <person name="Worley K.C."/>
            <person name="Gibbs R.A."/>
        </authorList>
    </citation>
    <scope>NUCLEOTIDE SEQUENCE</scope>
</reference>
<dbReference type="AlphaFoldDB" id="A0A7M7SZ20"/>
<feature type="domain" description="Endonuclease/exonuclease/phosphatase" evidence="1">
    <location>
        <begin position="39"/>
        <end position="246"/>
    </location>
</feature>
<dbReference type="SUPFAM" id="SSF56219">
    <property type="entry name" value="DNase I-like"/>
    <property type="match status" value="1"/>
</dbReference>
<proteinExistence type="predicted"/>
<evidence type="ECO:0000313" key="3">
    <source>
        <dbReference type="Proteomes" id="UP000007110"/>
    </source>
</evidence>
<dbReference type="EnsemblMetazoa" id="XM_030986013">
    <property type="protein sequence ID" value="XP_030841873"/>
    <property type="gene ID" value="LOC115924161"/>
</dbReference>
<dbReference type="PANTHER" id="PTHR19446">
    <property type="entry name" value="REVERSE TRANSCRIPTASES"/>
    <property type="match status" value="1"/>
</dbReference>
<evidence type="ECO:0000259" key="1">
    <source>
        <dbReference type="Pfam" id="PF03372"/>
    </source>
</evidence>
<dbReference type="KEGG" id="spu:115924161"/>
<accession>A0A7M7SZ20</accession>
<dbReference type="GeneID" id="115924161"/>
<dbReference type="OrthoDB" id="6139000at2759"/>
<sequence>MPPASSGAWSLEDCLDKRTETTAPSNKQNTKKTPVLRLASWNVRTMCPGITDNLLEVDDTRKTAIIDRELKRLNIDIAALQETRLSSDGSIREEDYTIFWQGREPQERRQHGVGFAVRNSLLSSIEPPSRGTERILSLRLQTASGPVNILSCYAPTLCSSVETKDQFYEHLDSVIANIPANENLFLLGDFNARVGTDHDSWPKCIGHFGIGKLNENGQRLLEVCSYHDLCITNTFFSTKPCHKVSWRHPRSHHWHQLDLVITRTSSLNSVQVTRSYHSADCDTDHSLIASRVRLQPRRIHRSKQKGRPRINTAKISNPDLHDLFADSIEQALQDCPSTSAEERWNHIRDAIHHSAMEIYGKREKQNPDWFVAGIAELEPVIEAKRAALTNYKSDPSVKTLTALRTARMDAKRVARRCANDYWLSLCQSIQLAADNGNTQGMYAGIKKVFGPTIKKTLQLKASTGEVITDKELQMERWIEHYQELYSREIEVNEATIESIESLPVMEDLDSEPSIEELKKAVNSLSSGKAPGKDGIPSDIIKVGKDTGLLRHLYELLCQCWKEGTIPHDMRDANIITLYKNKGDRSECNNYRGISLLSTVGKTFARVILSRLQTLAARVYPESQCGFRAGRSTI</sequence>
<dbReference type="InParanoid" id="A0A7M7SZ20"/>
<dbReference type="CDD" id="cd09076">
    <property type="entry name" value="L1-EN"/>
    <property type="match status" value="1"/>
</dbReference>
<dbReference type="InterPro" id="IPR036691">
    <property type="entry name" value="Endo/exonu/phosph_ase_sf"/>
</dbReference>
<name>A0A7M7SZ20_STRPU</name>
<dbReference type="RefSeq" id="XP_030841873.1">
    <property type="nucleotide sequence ID" value="XM_030986013.1"/>
</dbReference>
<organism evidence="2 3">
    <name type="scientific">Strongylocentrotus purpuratus</name>
    <name type="common">Purple sea urchin</name>
    <dbReference type="NCBI Taxonomy" id="7668"/>
    <lineage>
        <taxon>Eukaryota</taxon>
        <taxon>Metazoa</taxon>
        <taxon>Echinodermata</taxon>
        <taxon>Eleutherozoa</taxon>
        <taxon>Echinozoa</taxon>
        <taxon>Echinoidea</taxon>
        <taxon>Euechinoidea</taxon>
        <taxon>Echinacea</taxon>
        <taxon>Camarodonta</taxon>
        <taxon>Echinidea</taxon>
        <taxon>Strongylocentrotidae</taxon>
        <taxon>Strongylocentrotus</taxon>
    </lineage>
</organism>
<dbReference type="OMA" id="ICANEYW"/>
<dbReference type="Gene3D" id="3.60.10.10">
    <property type="entry name" value="Endonuclease/exonuclease/phosphatase"/>
    <property type="match status" value="1"/>
</dbReference>
<dbReference type="Pfam" id="PF03372">
    <property type="entry name" value="Exo_endo_phos"/>
    <property type="match status" value="1"/>
</dbReference>
<reference evidence="2" key="2">
    <citation type="submission" date="2021-01" db="UniProtKB">
        <authorList>
            <consortium name="EnsemblMetazoa"/>
        </authorList>
    </citation>
    <scope>IDENTIFICATION</scope>
</reference>
<dbReference type="Proteomes" id="UP000007110">
    <property type="component" value="Unassembled WGS sequence"/>
</dbReference>
<evidence type="ECO:0000313" key="2">
    <source>
        <dbReference type="EnsemblMetazoa" id="XP_030841873"/>
    </source>
</evidence>
<protein>
    <recommendedName>
        <fullName evidence="1">Endonuclease/exonuclease/phosphatase domain-containing protein</fullName>
    </recommendedName>
</protein>
<dbReference type="InterPro" id="IPR005135">
    <property type="entry name" value="Endo/exonuclease/phosphatase"/>
</dbReference>
<keyword evidence="3" id="KW-1185">Reference proteome</keyword>